<dbReference type="SUPFAM" id="SSF50956">
    <property type="entry name" value="Thermostable phytase (3-phytase)"/>
    <property type="match status" value="1"/>
</dbReference>
<sequence length="288" mass="32349">MKNILLIPMLVAGCLLSFSCAQNRKTSYKSPTGYNLNQPVKYIMPDDLHEISGIAFHNGNADTVYAEQDEEGKVYYSKLGEKSFKHTMFGKHGDFEDIAIYKDQVFMLKSKGKLYTFPLSEVRQPQVAHVQELGNLLPEGEFESLYADPEEHKLYTICKNCADEKTTKTSSGFIFNIADNGQLQTAGSFKVRVKEIDRHAGESQMKFRPSALSKNPITHQWYILSAVNKLLVVANSNWQITATYALDPTVFRQPEGITFDKNGNLYISNEGDELGSGNILKFAYTASK</sequence>
<evidence type="ECO:0000256" key="3">
    <source>
        <dbReference type="ARBA" id="ARBA00023136"/>
    </source>
</evidence>
<comment type="subcellular location">
    <subcellularLocation>
        <location evidence="1">Cell membrane</location>
    </subcellularLocation>
</comment>
<dbReference type="EMBL" id="CP051682">
    <property type="protein sequence ID" value="QJD98428.1"/>
    <property type="molecule type" value="Genomic_DNA"/>
</dbReference>
<accession>A0A7L5E6Y8</accession>
<feature type="chain" id="PRO_5029839961" evidence="4">
    <location>
        <begin position="22"/>
        <end position="288"/>
    </location>
</feature>
<evidence type="ECO:0000313" key="6">
    <source>
        <dbReference type="Proteomes" id="UP000503278"/>
    </source>
</evidence>
<gene>
    <name evidence="5" type="ORF">HH214_14785</name>
</gene>
<protein>
    <submittedName>
        <fullName evidence="5">SdiA-regulated family protein</fullName>
    </submittedName>
</protein>
<evidence type="ECO:0000256" key="1">
    <source>
        <dbReference type="ARBA" id="ARBA00004236"/>
    </source>
</evidence>
<dbReference type="Proteomes" id="UP000503278">
    <property type="component" value="Chromosome"/>
</dbReference>
<keyword evidence="2" id="KW-1003">Cell membrane</keyword>
<organism evidence="5 6">
    <name type="scientific">Mucilaginibacter robiniae</name>
    <dbReference type="NCBI Taxonomy" id="2728022"/>
    <lineage>
        <taxon>Bacteria</taxon>
        <taxon>Pseudomonadati</taxon>
        <taxon>Bacteroidota</taxon>
        <taxon>Sphingobacteriia</taxon>
        <taxon>Sphingobacteriales</taxon>
        <taxon>Sphingobacteriaceae</taxon>
        <taxon>Mucilaginibacter</taxon>
    </lineage>
</organism>
<evidence type="ECO:0000256" key="4">
    <source>
        <dbReference type="SAM" id="SignalP"/>
    </source>
</evidence>
<dbReference type="AlphaFoldDB" id="A0A7L5E6Y8"/>
<keyword evidence="4" id="KW-0732">Signal</keyword>
<proteinExistence type="predicted"/>
<dbReference type="GO" id="GO:0005886">
    <property type="term" value="C:plasma membrane"/>
    <property type="evidence" value="ECO:0007669"/>
    <property type="project" value="UniProtKB-SubCell"/>
</dbReference>
<reference evidence="5 6" key="1">
    <citation type="submission" date="2020-04" db="EMBL/GenBank/DDBJ databases">
        <title>Genome sequencing of novel species.</title>
        <authorList>
            <person name="Heo J."/>
            <person name="Kim S.-J."/>
            <person name="Kim J.-S."/>
            <person name="Hong S.-B."/>
            <person name="Kwon S.-W."/>
        </authorList>
    </citation>
    <scope>NUCLEOTIDE SEQUENCE [LARGE SCALE GENOMIC DNA]</scope>
    <source>
        <strain evidence="5 6">F39-2</strain>
    </source>
</reference>
<dbReference type="InterPro" id="IPR009722">
    <property type="entry name" value="YjiK/CarP"/>
</dbReference>
<keyword evidence="6" id="KW-1185">Reference proteome</keyword>
<evidence type="ECO:0000256" key="2">
    <source>
        <dbReference type="ARBA" id="ARBA00022475"/>
    </source>
</evidence>
<evidence type="ECO:0000313" key="5">
    <source>
        <dbReference type="EMBL" id="QJD98428.1"/>
    </source>
</evidence>
<feature type="signal peptide" evidence="4">
    <location>
        <begin position="1"/>
        <end position="21"/>
    </location>
</feature>
<dbReference type="PROSITE" id="PS51257">
    <property type="entry name" value="PROKAR_LIPOPROTEIN"/>
    <property type="match status" value="1"/>
</dbReference>
<dbReference type="KEGG" id="mrob:HH214_14785"/>
<dbReference type="Pfam" id="PF06977">
    <property type="entry name" value="SdiA-regulated"/>
    <property type="match status" value="1"/>
</dbReference>
<name>A0A7L5E6Y8_9SPHI</name>
<keyword evidence="3" id="KW-0472">Membrane</keyword>